<dbReference type="STRING" id="1392255.A0A2I1C7P0"/>
<evidence type="ECO:0000313" key="2">
    <source>
        <dbReference type="Proteomes" id="UP000234474"/>
    </source>
</evidence>
<feature type="non-terminal residue" evidence="1">
    <location>
        <position position="1"/>
    </location>
</feature>
<gene>
    <name evidence="1" type="ORF">P174DRAFT_370158</name>
</gene>
<organism evidence="1 2">
    <name type="scientific">Aspergillus novofumigatus (strain IBT 16806)</name>
    <dbReference type="NCBI Taxonomy" id="1392255"/>
    <lineage>
        <taxon>Eukaryota</taxon>
        <taxon>Fungi</taxon>
        <taxon>Dikarya</taxon>
        <taxon>Ascomycota</taxon>
        <taxon>Pezizomycotina</taxon>
        <taxon>Eurotiomycetes</taxon>
        <taxon>Eurotiomycetidae</taxon>
        <taxon>Eurotiales</taxon>
        <taxon>Aspergillaceae</taxon>
        <taxon>Aspergillus</taxon>
        <taxon>Aspergillus subgen. Fumigati</taxon>
    </lineage>
</organism>
<dbReference type="OrthoDB" id="1577640at2759"/>
<dbReference type="VEuPathDB" id="FungiDB:P174DRAFT_370158"/>
<dbReference type="GeneID" id="36529644"/>
<evidence type="ECO:0000313" key="1">
    <source>
        <dbReference type="EMBL" id="PKX93615.1"/>
    </source>
</evidence>
<accession>A0A2I1C7P0</accession>
<proteinExistence type="predicted"/>
<reference evidence="2" key="1">
    <citation type="journal article" date="2018" name="Proc. Natl. Acad. Sci. U.S.A.">
        <title>Linking secondary metabolites to gene clusters through genome sequencing of six diverse Aspergillus species.</title>
        <authorList>
            <person name="Kaerboelling I."/>
            <person name="Vesth T.C."/>
            <person name="Frisvad J.C."/>
            <person name="Nybo J.L."/>
            <person name="Theobald S."/>
            <person name="Kuo A."/>
            <person name="Bowyer P."/>
            <person name="Matsuda Y."/>
            <person name="Mondo S."/>
            <person name="Lyhne E.K."/>
            <person name="Kogle M.E."/>
            <person name="Clum A."/>
            <person name="Lipzen A."/>
            <person name="Salamov A."/>
            <person name="Ngan C.Y."/>
            <person name="Daum C."/>
            <person name="Chiniquy J."/>
            <person name="Barry K."/>
            <person name="LaButti K."/>
            <person name="Haridas S."/>
            <person name="Simmons B.A."/>
            <person name="Magnuson J.K."/>
            <person name="Mortensen U.H."/>
            <person name="Larsen T.O."/>
            <person name="Grigoriev I.V."/>
            <person name="Baker S.E."/>
            <person name="Andersen M.R."/>
        </authorList>
    </citation>
    <scope>NUCLEOTIDE SEQUENCE [LARGE SCALE GENOMIC DNA]</scope>
    <source>
        <strain evidence="2">IBT 16806</strain>
    </source>
</reference>
<comment type="caution">
    <text evidence="1">The sequence shown here is derived from an EMBL/GenBank/DDBJ whole genome shotgun (WGS) entry which is preliminary data.</text>
</comment>
<sequence length="90" mass="9666">GGVLSPTHDICLGNIVVSMPDSSSGGVVQYDLGKDEEDGFSLNGFLWPHLASSKSRGLFNLATIITVRCFQGKCARCTRCSTLRRDSDAE</sequence>
<dbReference type="Proteomes" id="UP000234474">
    <property type="component" value="Unassembled WGS sequence"/>
</dbReference>
<name>A0A2I1C7P0_ASPN1</name>
<dbReference type="EMBL" id="MSZS01000004">
    <property type="protein sequence ID" value="PKX93615.1"/>
    <property type="molecule type" value="Genomic_DNA"/>
</dbReference>
<keyword evidence="2" id="KW-1185">Reference proteome</keyword>
<dbReference type="AlphaFoldDB" id="A0A2I1C7P0"/>
<protein>
    <submittedName>
        <fullName evidence="1">Uncharacterized protein</fullName>
    </submittedName>
</protein>
<dbReference type="RefSeq" id="XP_024682210.1">
    <property type="nucleotide sequence ID" value="XM_024822318.1"/>
</dbReference>